<dbReference type="Proteomes" id="UP000469325">
    <property type="component" value="Unassembled WGS sequence"/>
</dbReference>
<accession>A0A6N7XPW9</accession>
<sequence>MAQEEDPVQLFNMHISHIGINATSDEEAEQIVSKFQTLMGLQRNVVAPVSVFAGTLVEVMRPGSNRGEKGHIGLYVNDIPAAERWFEARGFQIDQNARALNPDGSTHLVYFKDQIAGFAIHLTCDE</sequence>
<organism evidence="1 2">
    <name type="scientific">Olsenella porci</name>
    <dbReference type="NCBI Taxonomy" id="2652279"/>
    <lineage>
        <taxon>Bacteria</taxon>
        <taxon>Bacillati</taxon>
        <taxon>Actinomycetota</taxon>
        <taxon>Coriobacteriia</taxon>
        <taxon>Coriobacteriales</taxon>
        <taxon>Atopobiaceae</taxon>
        <taxon>Olsenella</taxon>
    </lineage>
</organism>
<evidence type="ECO:0000313" key="2">
    <source>
        <dbReference type="Proteomes" id="UP000469325"/>
    </source>
</evidence>
<dbReference type="SUPFAM" id="SSF54593">
    <property type="entry name" value="Glyoxalase/Bleomycin resistance protein/Dihydroxybiphenyl dioxygenase"/>
    <property type="match status" value="1"/>
</dbReference>
<reference evidence="1 2" key="1">
    <citation type="submission" date="2019-08" db="EMBL/GenBank/DDBJ databases">
        <title>In-depth cultivation of the pig gut microbiome towards novel bacterial diversity and tailored functional studies.</title>
        <authorList>
            <person name="Wylensek D."/>
            <person name="Hitch T.C.A."/>
            <person name="Clavel T."/>
        </authorList>
    </citation>
    <scope>NUCLEOTIDE SEQUENCE [LARGE SCALE GENOMIC DNA]</scope>
    <source>
        <strain evidence="1 2">CA-Schmier-601-WT-1</strain>
    </source>
</reference>
<dbReference type="EMBL" id="VUNC01000002">
    <property type="protein sequence ID" value="MST72036.1"/>
    <property type="molecule type" value="Genomic_DNA"/>
</dbReference>
<name>A0A6N7XPW9_9ACTN</name>
<evidence type="ECO:0000313" key="1">
    <source>
        <dbReference type="EMBL" id="MST72036.1"/>
    </source>
</evidence>
<protein>
    <submittedName>
        <fullName evidence="1">VOC family protein</fullName>
    </submittedName>
</protein>
<dbReference type="RefSeq" id="WP_154433800.1">
    <property type="nucleotide sequence ID" value="NZ_VUNC01000002.1"/>
</dbReference>
<dbReference type="InterPro" id="IPR029068">
    <property type="entry name" value="Glyas_Bleomycin-R_OHBP_Dase"/>
</dbReference>
<proteinExistence type="predicted"/>
<gene>
    <name evidence="1" type="ORF">FYJ68_02775</name>
</gene>
<keyword evidence="2" id="KW-1185">Reference proteome</keyword>
<comment type="caution">
    <text evidence="1">The sequence shown here is derived from an EMBL/GenBank/DDBJ whole genome shotgun (WGS) entry which is preliminary data.</text>
</comment>
<dbReference type="AlphaFoldDB" id="A0A6N7XPW9"/>